<keyword evidence="4" id="KW-0472">Membrane</keyword>
<evidence type="ECO:0000256" key="3">
    <source>
        <dbReference type="ARBA" id="ARBA00022691"/>
    </source>
</evidence>
<evidence type="ECO:0000313" key="6">
    <source>
        <dbReference type="Proteomes" id="UP001055712"/>
    </source>
</evidence>
<keyword evidence="4" id="KW-0999">Mitochondrion inner membrane</keyword>
<comment type="subcellular location">
    <subcellularLocation>
        <location evidence="4">Mitochondrion inner membrane</location>
        <topology evidence="4">Peripheral membrane protein</topology>
        <orientation evidence="4">Matrix side</orientation>
    </subcellularLocation>
</comment>
<gene>
    <name evidence="4" type="primary">COQ5</name>
    <name evidence="5" type="ORF">D9Q98_008346</name>
</gene>
<keyword evidence="6" id="KW-1185">Reference proteome</keyword>
<comment type="catalytic activity">
    <reaction evidence="4">
        <text>a 2-methoxy-6-(all-trans-polyprenyl)benzene-1,4-diol + S-adenosyl-L-methionine = a 5-methoxy-2-methyl-3-(all-trans-polyprenyl)benzene-1,4-diol + S-adenosyl-L-homocysteine + H(+)</text>
        <dbReference type="Rhea" id="RHEA:28286"/>
        <dbReference type="Rhea" id="RHEA-COMP:10858"/>
        <dbReference type="Rhea" id="RHEA-COMP:10859"/>
        <dbReference type="ChEBI" id="CHEBI:15378"/>
        <dbReference type="ChEBI" id="CHEBI:57856"/>
        <dbReference type="ChEBI" id="CHEBI:59789"/>
        <dbReference type="ChEBI" id="CHEBI:84166"/>
        <dbReference type="ChEBI" id="CHEBI:84167"/>
        <dbReference type="EC" id="2.1.1.201"/>
    </reaction>
</comment>
<name>A0A9D4TGJ5_CHLVU</name>
<dbReference type="EC" id="2.1.1.201" evidence="4"/>
<organism evidence="5 6">
    <name type="scientific">Chlorella vulgaris</name>
    <name type="common">Green alga</name>
    <dbReference type="NCBI Taxonomy" id="3077"/>
    <lineage>
        <taxon>Eukaryota</taxon>
        <taxon>Viridiplantae</taxon>
        <taxon>Chlorophyta</taxon>
        <taxon>core chlorophytes</taxon>
        <taxon>Trebouxiophyceae</taxon>
        <taxon>Chlorellales</taxon>
        <taxon>Chlorellaceae</taxon>
        <taxon>Chlorella clade</taxon>
        <taxon>Chlorella</taxon>
    </lineage>
</organism>
<feature type="binding site" evidence="4">
    <location>
        <position position="241"/>
    </location>
    <ligand>
        <name>S-adenosyl-L-methionine</name>
        <dbReference type="ChEBI" id="CHEBI:59789"/>
    </ligand>
</feature>
<evidence type="ECO:0000256" key="1">
    <source>
        <dbReference type="ARBA" id="ARBA00022603"/>
    </source>
</evidence>
<dbReference type="HAMAP" id="MF_01813">
    <property type="entry name" value="MenG_UbiE_methyltr"/>
    <property type="match status" value="1"/>
</dbReference>
<keyword evidence="2 4" id="KW-0808">Transferase</keyword>
<dbReference type="NCBIfam" id="TIGR01934">
    <property type="entry name" value="MenG_MenH_UbiE"/>
    <property type="match status" value="1"/>
</dbReference>
<accession>A0A9D4TGJ5</accession>
<dbReference type="SUPFAM" id="SSF53335">
    <property type="entry name" value="S-adenosyl-L-methionine-dependent methyltransferases"/>
    <property type="match status" value="1"/>
</dbReference>
<feature type="binding site" evidence="4">
    <location>
        <position position="113"/>
    </location>
    <ligand>
        <name>S-adenosyl-L-methionine</name>
        <dbReference type="ChEBI" id="CHEBI:59789"/>
    </ligand>
</feature>
<comment type="function">
    <text evidence="4">Methyltransferase required for the conversion of 2-polyprenyl-6-methoxy-1,4-benzoquinol (DDMQH2) to 2-polyprenyl-3-methyl-6-methoxy-1,4-benzoquinol (DMQH2).</text>
</comment>
<dbReference type="GO" id="GO:0031314">
    <property type="term" value="C:extrinsic component of mitochondrial inner membrane"/>
    <property type="evidence" value="ECO:0007669"/>
    <property type="project" value="UniProtKB-UniRule"/>
</dbReference>
<evidence type="ECO:0000256" key="4">
    <source>
        <dbReference type="HAMAP-Rule" id="MF_03191"/>
    </source>
</evidence>
<dbReference type="PANTHER" id="PTHR43591:SF24">
    <property type="entry name" value="2-METHOXY-6-POLYPRENYL-1,4-BENZOQUINOL METHYLASE, MITOCHONDRIAL"/>
    <property type="match status" value="1"/>
</dbReference>
<comment type="pathway">
    <text evidence="4">Cofactor biosynthesis; ubiquinone biosynthesis.</text>
</comment>
<keyword evidence="3 4" id="KW-0949">S-adenosyl-L-methionine</keyword>
<dbReference type="Gene3D" id="3.40.50.150">
    <property type="entry name" value="Vaccinia Virus protein VP39"/>
    <property type="match status" value="1"/>
</dbReference>
<reference evidence="5" key="1">
    <citation type="journal article" date="2019" name="Plant J.">
        <title>Chlorella vulgaris genome assembly and annotation reveals the molecular basis for metabolic acclimation to high light conditions.</title>
        <authorList>
            <person name="Cecchin M."/>
            <person name="Marcolungo L."/>
            <person name="Rossato M."/>
            <person name="Girolomoni L."/>
            <person name="Cosentino E."/>
            <person name="Cuine S."/>
            <person name="Li-Beisson Y."/>
            <person name="Delledonne M."/>
            <person name="Ballottari M."/>
        </authorList>
    </citation>
    <scope>NUCLEOTIDE SEQUENCE</scope>
    <source>
        <tissue evidence="5">Whole cell</tissue>
    </source>
</reference>
<reference evidence="5" key="2">
    <citation type="submission" date="2020-11" db="EMBL/GenBank/DDBJ databases">
        <authorList>
            <person name="Cecchin M."/>
            <person name="Marcolungo L."/>
            <person name="Rossato M."/>
            <person name="Girolomoni L."/>
            <person name="Cosentino E."/>
            <person name="Cuine S."/>
            <person name="Li-Beisson Y."/>
            <person name="Delledonne M."/>
            <person name="Ballottari M."/>
        </authorList>
    </citation>
    <scope>NUCLEOTIDE SEQUENCE</scope>
    <source>
        <strain evidence="5">211/11P</strain>
        <tissue evidence="5">Whole cell</tissue>
    </source>
</reference>
<dbReference type="PROSITE" id="PS01184">
    <property type="entry name" value="UBIE_2"/>
    <property type="match status" value="1"/>
</dbReference>
<dbReference type="InterPro" id="IPR004033">
    <property type="entry name" value="UbiE/COQ5_MeTrFase"/>
</dbReference>
<keyword evidence="1 4" id="KW-0489">Methyltransferase</keyword>
<proteinExistence type="inferred from homology"/>
<feature type="binding site" evidence="4">
    <location>
        <begin position="270"/>
        <end position="271"/>
    </location>
    <ligand>
        <name>S-adenosyl-L-methionine</name>
        <dbReference type="ChEBI" id="CHEBI:59789"/>
    </ligand>
</feature>
<dbReference type="GO" id="GO:0008425">
    <property type="term" value="F:2-methoxy-6-polyprenyl-1,4-benzoquinol methyltransferase activity"/>
    <property type="evidence" value="ECO:0007669"/>
    <property type="project" value="UniProtKB-UniRule"/>
</dbReference>
<dbReference type="PROSITE" id="PS51608">
    <property type="entry name" value="SAM_MT_UBIE"/>
    <property type="match status" value="1"/>
</dbReference>
<dbReference type="EMBL" id="SIDB01000012">
    <property type="protein sequence ID" value="KAI3424965.1"/>
    <property type="molecule type" value="Genomic_DNA"/>
</dbReference>
<comment type="caution">
    <text evidence="4">Lacks conserved residue(s) required for the propagation of feature annotation.</text>
</comment>
<dbReference type="AlphaFoldDB" id="A0A9D4TGJ5"/>
<dbReference type="GO" id="GO:0032259">
    <property type="term" value="P:methylation"/>
    <property type="evidence" value="ECO:0007669"/>
    <property type="project" value="UniProtKB-KW"/>
</dbReference>
<keyword evidence="4" id="KW-0496">Mitochondrion</keyword>
<sequence>MWLAVRHELGRKAGRFQESAAMQIRSVSSSAATFGQNDDPFQRPPGTVDFGYQHVPREEKQTLVGQVFSSVAGSYDIMNDLMSGGMHRLWKDRLVEKLRPRPGHRHLDVAGGTGDVAFRVWDAMRASNRGYGGRSSSFPSPSSVGSAVEDATVAAEGLGAAAAEGVAKAAAGVAPPAAAERLADAAAGYKQERLQHQDQLEQQQFHRQEAQLLQQDLAEQQQVHVEEQRLRGALPAVTVCDINTAMLAEGRRKAEARVIGPESVQWVEGNAEALPFPSNSFDSYTIAFGIRNVTDRPAALQEAHRVLRPGGRLLCLEFSKLVVPGMQQLYDLYSFNVVPQIGRVVANDAASYQYLVESIRLFPDQETWAGMIEQAGFKGVDYENLSLGVVAIHSAFKMG</sequence>
<comment type="caution">
    <text evidence="5">The sequence shown here is derived from an EMBL/GenBank/DDBJ whole genome shotgun (WGS) entry which is preliminary data.</text>
</comment>
<dbReference type="CDD" id="cd02440">
    <property type="entry name" value="AdoMet_MTases"/>
    <property type="match status" value="1"/>
</dbReference>
<dbReference type="Pfam" id="PF01209">
    <property type="entry name" value="Ubie_methyltran"/>
    <property type="match status" value="2"/>
</dbReference>
<protein>
    <recommendedName>
        <fullName evidence="4">2-methoxy-6-polyprenyl-1,4-benzoquinol methylase, mitochondrial</fullName>
        <ecNumber evidence="4">2.1.1.201</ecNumber>
    </recommendedName>
    <alternativeName>
        <fullName evidence="4">Ubiquinone biosynthesis methyltransferase COQ5</fullName>
    </alternativeName>
</protein>
<evidence type="ECO:0000256" key="2">
    <source>
        <dbReference type="ARBA" id="ARBA00022679"/>
    </source>
</evidence>
<keyword evidence="4" id="KW-0831">Ubiquinone biosynthesis</keyword>
<evidence type="ECO:0000313" key="5">
    <source>
        <dbReference type="EMBL" id="KAI3424965.1"/>
    </source>
</evidence>
<dbReference type="OrthoDB" id="6329284at2759"/>
<dbReference type="PANTHER" id="PTHR43591">
    <property type="entry name" value="METHYLTRANSFERASE"/>
    <property type="match status" value="1"/>
</dbReference>
<dbReference type="InterPro" id="IPR029063">
    <property type="entry name" value="SAM-dependent_MTases_sf"/>
</dbReference>
<dbReference type="Proteomes" id="UP001055712">
    <property type="component" value="Unassembled WGS sequence"/>
</dbReference>
<comment type="subunit">
    <text evidence="4">Component of a multi-subunit COQ enzyme complex.</text>
</comment>
<dbReference type="PROSITE" id="PS01183">
    <property type="entry name" value="UBIE_1"/>
    <property type="match status" value="1"/>
</dbReference>
<dbReference type="InterPro" id="IPR023576">
    <property type="entry name" value="UbiE/COQ5_MeTrFase_CS"/>
</dbReference>
<comment type="similarity">
    <text evidence="4">Belongs to the class I-like SAM-binding methyltransferase superfamily. MenG/UbiE family.</text>
</comment>